<evidence type="ECO:0000313" key="1">
    <source>
        <dbReference type="EMBL" id="KAF4841546.1"/>
    </source>
</evidence>
<dbReference type="Proteomes" id="UP000711996">
    <property type="component" value="Unassembled WGS sequence"/>
</dbReference>
<organism evidence="1 2">
    <name type="scientific">Colletotrichum siamense</name>
    <name type="common">Anthracnose fungus</name>
    <dbReference type="NCBI Taxonomy" id="690259"/>
    <lineage>
        <taxon>Eukaryota</taxon>
        <taxon>Fungi</taxon>
        <taxon>Dikarya</taxon>
        <taxon>Ascomycota</taxon>
        <taxon>Pezizomycotina</taxon>
        <taxon>Sordariomycetes</taxon>
        <taxon>Hypocreomycetidae</taxon>
        <taxon>Glomerellales</taxon>
        <taxon>Glomerellaceae</taxon>
        <taxon>Colletotrichum</taxon>
        <taxon>Colletotrichum gloeosporioides species complex</taxon>
    </lineage>
</organism>
<gene>
    <name evidence="1" type="ORF">CGCSCA2_v014819</name>
</gene>
<protein>
    <submittedName>
        <fullName evidence="1">Uncharacterized protein</fullName>
    </submittedName>
</protein>
<sequence>MVDMTGLATTGTWPSPTCVSHGWFTR</sequence>
<dbReference type="EMBL" id="QPMT01000104">
    <property type="protein sequence ID" value="KAF4841546.1"/>
    <property type="molecule type" value="Genomic_DNA"/>
</dbReference>
<comment type="caution">
    <text evidence="1">The sequence shown here is derived from an EMBL/GenBank/DDBJ whole genome shotgun (WGS) entry which is preliminary data.</text>
</comment>
<evidence type="ECO:0000313" key="2">
    <source>
        <dbReference type="Proteomes" id="UP000711996"/>
    </source>
</evidence>
<proteinExistence type="predicted"/>
<keyword evidence="2" id="KW-1185">Reference proteome</keyword>
<accession>A0A9P5BPA0</accession>
<reference evidence="1" key="1">
    <citation type="submission" date="2019-06" db="EMBL/GenBank/DDBJ databases">
        <authorList>
            <person name="Gan P."/>
            <person name="Shirasu K."/>
        </authorList>
    </citation>
    <scope>NUCLEOTIDE SEQUENCE [LARGE SCALE GENOMIC DNA]</scope>
    <source>
        <strain evidence="1">CAD2</strain>
    </source>
</reference>
<name>A0A9P5BPA0_COLSI</name>
<dbReference type="AlphaFoldDB" id="A0A9P5BPA0"/>